<dbReference type="PROSITE" id="PS00018">
    <property type="entry name" value="EF_HAND_1"/>
    <property type="match status" value="1"/>
</dbReference>
<comment type="similarity">
    <text evidence="9 10">Belongs to the peptidase S8 family.</text>
</comment>
<evidence type="ECO:0000256" key="5">
    <source>
        <dbReference type="ARBA" id="ARBA00022801"/>
    </source>
</evidence>
<comment type="subcellular location">
    <subcellularLocation>
        <location evidence="1">Cell projection</location>
        <location evidence="1">Cilium</location>
    </subcellularLocation>
    <subcellularLocation>
        <location evidence="2">Cytoplasm</location>
    </subcellularLocation>
</comment>
<evidence type="ECO:0000313" key="12">
    <source>
        <dbReference type="EMBL" id="KAA1259383.1"/>
    </source>
</evidence>
<dbReference type="Proteomes" id="UP000322699">
    <property type="component" value="Unassembled WGS sequence"/>
</dbReference>
<dbReference type="PROSITE" id="PS51829">
    <property type="entry name" value="P_HOMO_B"/>
    <property type="match status" value="2"/>
</dbReference>
<dbReference type="PANTHER" id="PTHR42884">
    <property type="entry name" value="PROPROTEIN CONVERTASE SUBTILISIN/KEXIN-RELATED"/>
    <property type="match status" value="1"/>
</dbReference>
<dbReference type="PROSITE" id="PS00137">
    <property type="entry name" value="SUBTILASE_HIS"/>
    <property type="match status" value="1"/>
</dbReference>
<dbReference type="Pfam" id="PF01483">
    <property type="entry name" value="P_proprotein"/>
    <property type="match status" value="2"/>
</dbReference>
<dbReference type="GO" id="GO:0005737">
    <property type="term" value="C:cytoplasm"/>
    <property type="evidence" value="ECO:0007669"/>
    <property type="project" value="UniProtKB-SubCell"/>
</dbReference>
<feature type="active site" description="Charge relay system" evidence="9">
    <location>
        <position position="289"/>
    </location>
</feature>
<evidence type="ECO:0000256" key="8">
    <source>
        <dbReference type="ARBA" id="ARBA00023273"/>
    </source>
</evidence>
<reference evidence="12 13" key="1">
    <citation type="submission" date="2019-08" db="EMBL/GenBank/DDBJ databases">
        <title>Deep-cultivation of Planctomycetes and their phenomic and genomic characterization uncovers novel biology.</title>
        <authorList>
            <person name="Wiegand S."/>
            <person name="Jogler M."/>
            <person name="Boedeker C."/>
            <person name="Pinto D."/>
            <person name="Vollmers J."/>
            <person name="Rivas-Marin E."/>
            <person name="Kohn T."/>
            <person name="Peeters S.H."/>
            <person name="Heuer A."/>
            <person name="Rast P."/>
            <person name="Oberbeckmann S."/>
            <person name="Bunk B."/>
            <person name="Jeske O."/>
            <person name="Meyerdierks A."/>
            <person name="Storesund J.E."/>
            <person name="Kallscheuer N."/>
            <person name="Luecker S."/>
            <person name="Lage O.M."/>
            <person name="Pohl T."/>
            <person name="Merkel B.J."/>
            <person name="Hornburger P."/>
            <person name="Mueller R.-W."/>
            <person name="Bruemmer F."/>
            <person name="Labrenz M."/>
            <person name="Spormann A.M."/>
            <person name="Op Den Camp H."/>
            <person name="Overmann J."/>
            <person name="Amann R."/>
            <person name="Jetten M.S.M."/>
            <person name="Mascher T."/>
            <person name="Medema M.H."/>
            <person name="Devos D.P."/>
            <person name="Kaster A.-K."/>
            <person name="Ovreas L."/>
            <person name="Rohde M."/>
            <person name="Galperin M.Y."/>
            <person name="Jogler C."/>
        </authorList>
    </citation>
    <scope>NUCLEOTIDE SEQUENCE [LARGE SCALE GENOMIC DNA]</scope>
    <source>
        <strain evidence="12 13">LF1</strain>
    </source>
</reference>
<dbReference type="GO" id="GO:0012505">
    <property type="term" value="C:endomembrane system"/>
    <property type="evidence" value="ECO:0007669"/>
    <property type="project" value="UniProtKB-ARBA"/>
</dbReference>
<sequence>MLLSKTGLMRQKLKTKCWNRRFEVLESRRLLAAEVLPFAASETLVLQQEIDSKPLDVASSAVEKRQATDHYFVDGQSIELSRLDNRMALRWKDGINRELPKFIQPIRTVNDVWMVYEVPGFSAVGPNVQNWMSGHEGVTGEVPVFLNLATDSEAVVFDEVIVALDDDTDPEKFFLEQTQISDYRRLDGTTDQFVATVRADGSAPTKAVSDASLKLANGLSTDTRVRWATPNFFQSWKTYSTPNDPRLSNQWHVINTGQGGGVVDADVDLDEAWDINAGGSPNIVVGVVDDGVAIDHEDILNYRNPGEIPDDGLDNDGNGWVDDVFGWNFVANNNQSSYTSEDPHGTSVAGVAAGTGNNGVGIAGAAYQSTVLSARIFDSGNVASDANIAAAIYYMSGRTADGTGSWRSADVVNHSWGGGGPSPAIEDALRWGTTQGRQGIGVTHLFATGNEFGAVSQPAVLSATIPGVIAVGATNNFAERSNYSNFGAEVDVVTPSNDSRAGFLAIDTTDIPGTEGYASGDYTGTGSSGFGGTSSATPLATGITALALAELAEQDIALTPAQTREWIRTNTDLIGGVYDTATGHNVEFGYGRLNAGKLLRSIGKAEISVTSSTDDLVSGFSVVQSEDTFVGDSSRQGLRIRNQGTSPLDLNSFSLTEGAFSIVTGADGSTVSDTVLDIGEATTIEIQFSPDVNVNHTATLTIASTDADESAFEVLLSGLGVIASIEGFVFEDANGNGIRETSEAGAAGQRVYLDTDLNGEFTSSNQTFGSTAAVTIEDLLSVESSIEVSGVNEPTAIEVLVDIDHTFVGDLSLDLISPDGTSFRLASQVGESGNGFDGTVFADDADVPIESGSPPFQGRFRPQDVINQALLGTINGDWRLRVSDDFGEDDGTLNQWSIQFKSSEPSVQSNADGRYRFLNLDAASYPVGLAVSESWVATSALTQTVIVQQDQTSGNIDFGVAKRNRFYGAFYRDTNGNNIRDDDEIGVADQIAFNDANFNETLDMGTFVSFADSPDEPIVDLDVAVAVIEVAGIAANSVLDLDVQVDLTHTFTADLTLLLESPAGIQVPLFIQHGGSGENLTGTIFDDDASQSIAAASSPFTGRFQPIGSLSDFENGLINGAWTLRVFDVAPADVGTIDRWELMFTTGENIVTSDVNGNFYVDLPDGPAEIRSEIDSDLTISSPSDGLLAADAVGLPIFSNGFAIAPPAQVEDIIINQGDSQRSGIDQVRIVFDRVVDIDLETGDVFQFINDQEQRVAIDIPVLDHSSGTTIVDITFAPGETVNLGGGLLDGNYRLVIDAERVRSNGLAMDGDRDGVVGGDHIFGANDADRFFRKYGDFDADGQVGLSDFATFRSVFGLSVGQAGYVRSMDSGMDGQINLSDFADFRSGFGQ</sequence>
<dbReference type="GO" id="GO:0016020">
    <property type="term" value="C:membrane"/>
    <property type="evidence" value="ECO:0007669"/>
    <property type="project" value="TreeGrafter"/>
</dbReference>
<evidence type="ECO:0000256" key="9">
    <source>
        <dbReference type="PROSITE-ProRule" id="PRU01240"/>
    </source>
</evidence>
<dbReference type="GO" id="GO:0000272">
    <property type="term" value="P:polysaccharide catabolic process"/>
    <property type="evidence" value="ECO:0007669"/>
    <property type="project" value="InterPro"/>
</dbReference>
<name>A0A5B1CIX5_9BACT</name>
<comment type="caution">
    <text evidence="12">The sequence shown here is derived from an EMBL/GenBank/DDBJ whole genome shotgun (WGS) entry which is preliminary data.</text>
</comment>
<dbReference type="Pfam" id="PF22544">
    <property type="entry name" value="HYDIN_VesB_CFA65-like_Ig"/>
    <property type="match status" value="1"/>
</dbReference>
<dbReference type="SUPFAM" id="SSF49785">
    <property type="entry name" value="Galactose-binding domain-like"/>
    <property type="match status" value="2"/>
</dbReference>
<dbReference type="GO" id="GO:0004252">
    <property type="term" value="F:serine-type endopeptidase activity"/>
    <property type="evidence" value="ECO:0007669"/>
    <property type="project" value="UniProtKB-UniRule"/>
</dbReference>
<dbReference type="InterPro" id="IPR018247">
    <property type="entry name" value="EF_Hand_1_Ca_BS"/>
</dbReference>
<protein>
    <submittedName>
        <fullName evidence="12">Calcium-dependent protease</fullName>
        <ecNumber evidence="12">3.4.21.-</ecNumber>
    </submittedName>
</protein>
<keyword evidence="13" id="KW-1185">Reference proteome</keyword>
<dbReference type="Gene3D" id="3.40.50.200">
    <property type="entry name" value="Peptidase S8/S53 domain"/>
    <property type="match status" value="1"/>
</dbReference>
<dbReference type="InterPro" id="IPR023828">
    <property type="entry name" value="Peptidase_S8_Ser-AS"/>
</dbReference>
<evidence type="ECO:0000256" key="6">
    <source>
        <dbReference type="ARBA" id="ARBA00022825"/>
    </source>
</evidence>
<keyword evidence="7" id="KW-0969">Cilium</keyword>
<evidence type="ECO:0000256" key="4">
    <source>
        <dbReference type="ARBA" id="ARBA00022670"/>
    </source>
</evidence>
<feature type="domain" description="P/Homo B" evidence="11">
    <location>
        <begin position="763"/>
        <end position="906"/>
    </location>
</feature>
<dbReference type="InterPro" id="IPR000209">
    <property type="entry name" value="Peptidase_S8/S53_dom"/>
</dbReference>
<dbReference type="Gene3D" id="1.10.1330.10">
    <property type="entry name" value="Dockerin domain"/>
    <property type="match status" value="1"/>
</dbReference>
<dbReference type="Gene3D" id="2.60.40.10">
    <property type="entry name" value="Immunoglobulins"/>
    <property type="match status" value="1"/>
</dbReference>
<evidence type="ECO:0000256" key="3">
    <source>
        <dbReference type="ARBA" id="ARBA00022490"/>
    </source>
</evidence>
<evidence type="ECO:0000313" key="13">
    <source>
        <dbReference type="Proteomes" id="UP000322699"/>
    </source>
</evidence>
<keyword evidence="6 9" id="KW-0720">Serine protease</keyword>
<gene>
    <name evidence="12" type="primary">prcA</name>
    <name evidence="12" type="ORF">LF1_19150</name>
</gene>
<dbReference type="PROSITE" id="PS00136">
    <property type="entry name" value="SUBTILASE_ASP"/>
    <property type="match status" value="1"/>
</dbReference>
<dbReference type="Gene3D" id="2.60.120.260">
    <property type="entry name" value="Galactose-binding domain-like"/>
    <property type="match status" value="2"/>
</dbReference>
<feature type="domain" description="P/Homo B" evidence="11">
    <location>
        <begin position="997"/>
        <end position="1151"/>
    </location>
</feature>
<dbReference type="InterPro" id="IPR053879">
    <property type="entry name" value="HYDIN_VesB_CFA65-like_Ig"/>
</dbReference>
<dbReference type="InterPro" id="IPR023827">
    <property type="entry name" value="Peptidase_S8_Asp-AS"/>
</dbReference>
<dbReference type="InterPro" id="IPR002884">
    <property type="entry name" value="P_dom"/>
</dbReference>
<dbReference type="PANTHER" id="PTHR42884:SF14">
    <property type="entry name" value="NEUROENDOCRINE CONVERTASE 1"/>
    <property type="match status" value="1"/>
</dbReference>
<evidence type="ECO:0000256" key="10">
    <source>
        <dbReference type="RuleBase" id="RU003355"/>
    </source>
</evidence>
<evidence type="ECO:0000256" key="2">
    <source>
        <dbReference type="ARBA" id="ARBA00004496"/>
    </source>
</evidence>
<dbReference type="PROSITE" id="PS51892">
    <property type="entry name" value="SUBTILASE"/>
    <property type="match status" value="1"/>
</dbReference>
<keyword evidence="8" id="KW-0966">Cell projection</keyword>
<evidence type="ECO:0000259" key="11">
    <source>
        <dbReference type="PROSITE" id="PS51829"/>
    </source>
</evidence>
<dbReference type="InterPro" id="IPR036439">
    <property type="entry name" value="Dockerin_dom_sf"/>
</dbReference>
<dbReference type="EMBL" id="VRLW01000001">
    <property type="protein sequence ID" value="KAA1259383.1"/>
    <property type="molecule type" value="Genomic_DNA"/>
</dbReference>
<evidence type="ECO:0000256" key="1">
    <source>
        <dbReference type="ARBA" id="ARBA00004138"/>
    </source>
</evidence>
<keyword evidence="3" id="KW-0963">Cytoplasm</keyword>
<evidence type="ECO:0000256" key="7">
    <source>
        <dbReference type="ARBA" id="ARBA00023069"/>
    </source>
</evidence>
<dbReference type="InterPro" id="IPR015500">
    <property type="entry name" value="Peptidase_S8_subtilisin-rel"/>
</dbReference>
<dbReference type="OrthoDB" id="261496at2"/>
<keyword evidence="5 9" id="KW-0378">Hydrolase</keyword>
<dbReference type="EC" id="3.4.21.-" evidence="12"/>
<dbReference type="PROSITE" id="PS00138">
    <property type="entry name" value="SUBTILASE_SER"/>
    <property type="match status" value="1"/>
</dbReference>
<dbReference type="PRINTS" id="PR00723">
    <property type="entry name" value="SUBTILISIN"/>
</dbReference>
<dbReference type="Pfam" id="PF00082">
    <property type="entry name" value="Peptidase_S8"/>
    <property type="match status" value="1"/>
</dbReference>
<dbReference type="InterPro" id="IPR022398">
    <property type="entry name" value="Peptidase_S8_His-AS"/>
</dbReference>
<organism evidence="12 13">
    <name type="scientific">Rubripirellula obstinata</name>
    <dbReference type="NCBI Taxonomy" id="406547"/>
    <lineage>
        <taxon>Bacteria</taxon>
        <taxon>Pseudomonadati</taxon>
        <taxon>Planctomycetota</taxon>
        <taxon>Planctomycetia</taxon>
        <taxon>Pirellulales</taxon>
        <taxon>Pirellulaceae</taxon>
        <taxon>Rubripirellula</taxon>
    </lineage>
</organism>
<feature type="active site" description="Charge relay system" evidence="9">
    <location>
        <position position="344"/>
    </location>
</feature>
<dbReference type="GO" id="GO:0016485">
    <property type="term" value="P:protein processing"/>
    <property type="evidence" value="ECO:0007669"/>
    <property type="project" value="TreeGrafter"/>
</dbReference>
<keyword evidence="4 9" id="KW-0645">Protease</keyword>
<dbReference type="InterPro" id="IPR013783">
    <property type="entry name" value="Ig-like_fold"/>
</dbReference>
<dbReference type="InterPro" id="IPR036852">
    <property type="entry name" value="Peptidase_S8/S53_dom_sf"/>
</dbReference>
<dbReference type="InterPro" id="IPR008979">
    <property type="entry name" value="Galactose-bd-like_sf"/>
</dbReference>
<feature type="active site" description="Charge relay system" evidence="9">
    <location>
        <position position="534"/>
    </location>
</feature>
<dbReference type="SUPFAM" id="SSF52743">
    <property type="entry name" value="Subtilisin-like"/>
    <property type="match status" value="1"/>
</dbReference>
<accession>A0A5B1CIX5</accession>
<proteinExistence type="inferred from homology"/>